<comment type="caution">
    <text evidence="2">The sequence shown here is derived from an EMBL/GenBank/DDBJ whole genome shotgun (WGS) entry which is preliminary data.</text>
</comment>
<dbReference type="GeneID" id="27719902"/>
<dbReference type="EMBL" id="JOWA01000176">
    <property type="protein sequence ID" value="KEZ38665.1"/>
    <property type="molecule type" value="Genomic_DNA"/>
</dbReference>
<reference evidence="2 3" key="1">
    <citation type="journal article" date="2014" name="Genome Announc.">
        <title>Draft genome sequence of the pathogenic fungus Scedosporium apiospermum.</title>
        <authorList>
            <person name="Vandeputte P."/>
            <person name="Ghamrawi S."/>
            <person name="Rechenmann M."/>
            <person name="Iltis A."/>
            <person name="Giraud S."/>
            <person name="Fleury M."/>
            <person name="Thornton C."/>
            <person name="Delhaes L."/>
            <person name="Meyer W."/>
            <person name="Papon N."/>
            <person name="Bouchara J.P."/>
        </authorList>
    </citation>
    <scope>NUCLEOTIDE SEQUENCE [LARGE SCALE GENOMIC DNA]</scope>
    <source>
        <strain evidence="2 3">IHEM 14462</strain>
    </source>
</reference>
<feature type="region of interest" description="Disordered" evidence="1">
    <location>
        <begin position="405"/>
        <end position="433"/>
    </location>
</feature>
<dbReference type="OrthoDB" id="5402147at2759"/>
<feature type="region of interest" description="Disordered" evidence="1">
    <location>
        <begin position="461"/>
        <end position="481"/>
    </location>
</feature>
<evidence type="ECO:0000256" key="1">
    <source>
        <dbReference type="SAM" id="MobiDB-lite"/>
    </source>
</evidence>
<dbReference type="KEGG" id="sapo:SAPIO_CDS10681"/>
<dbReference type="OMA" id="RENETFW"/>
<dbReference type="VEuPathDB" id="FungiDB:SAPIO_CDS10681"/>
<dbReference type="HOGENOM" id="CLU_017407_0_0_1"/>
<sequence length="503" mass="55870">MAFHQQTRQSVPRPAQSTSRDGDQLHTSLAPQVQQPPDESQTWVLFAPADNATASSYLGESERSLETPRASDLGDLDSNLRLDGDLDSHTRSVGFPAAFEDDVAEDDAELDSLDSHLPDFRATHNPYAETPAAPTSQNMPVLPCHDGLGSFRVEQPAGAPDMQEQLYAFEKFNPHRINQRDDVPDFPELMTDPDRAHKMQRIESWRLEQSRLLLEHIQKETRSRSLSQSTIATRTHQSVRSSETENAQDGSDKTVSGVVQGEHDNVDWHQGSTPEPEVQSEGILSRVAKSLIKELIGIDDRLLSILFGESRPDDGEDLEVSAMRPSEERSWQLRMLETIAKELGLLINRLSHHPGAFSSYVRTQRMPLPYAGLPVIPEMPATGAAQVQQQGDQDDLSAAIPEFQPTVPRQSPATDAQSTNQQTGKHDASASNQHPDAFTQQEWEQDLDIRLAFRYLRSRFGSRSSPAPTTTGTSHLATSSTQDIAAKIARLRESEHEAVWAEE</sequence>
<evidence type="ECO:0000313" key="2">
    <source>
        <dbReference type="EMBL" id="KEZ38665.1"/>
    </source>
</evidence>
<feature type="compositionally biased region" description="Polar residues" evidence="1">
    <location>
        <begin position="407"/>
        <end position="433"/>
    </location>
</feature>
<dbReference type="Proteomes" id="UP000028545">
    <property type="component" value="Unassembled WGS sequence"/>
</dbReference>
<feature type="region of interest" description="Disordered" evidence="1">
    <location>
        <begin position="121"/>
        <end position="140"/>
    </location>
</feature>
<dbReference type="RefSeq" id="XP_016638464.1">
    <property type="nucleotide sequence ID" value="XM_016784230.1"/>
</dbReference>
<organism evidence="2 3">
    <name type="scientific">Pseudallescheria apiosperma</name>
    <name type="common">Scedosporium apiospermum</name>
    <dbReference type="NCBI Taxonomy" id="563466"/>
    <lineage>
        <taxon>Eukaryota</taxon>
        <taxon>Fungi</taxon>
        <taxon>Dikarya</taxon>
        <taxon>Ascomycota</taxon>
        <taxon>Pezizomycotina</taxon>
        <taxon>Sordariomycetes</taxon>
        <taxon>Hypocreomycetidae</taxon>
        <taxon>Microascales</taxon>
        <taxon>Microascaceae</taxon>
        <taxon>Scedosporium</taxon>
    </lineage>
</organism>
<feature type="region of interest" description="Disordered" evidence="1">
    <location>
        <begin position="1"/>
        <end position="76"/>
    </location>
</feature>
<name>A0A084FUA3_PSEDA</name>
<feature type="compositionally biased region" description="Polar residues" evidence="1">
    <location>
        <begin position="1"/>
        <end position="43"/>
    </location>
</feature>
<feature type="compositionally biased region" description="Polar residues" evidence="1">
    <location>
        <begin position="224"/>
        <end position="249"/>
    </location>
</feature>
<accession>A0A084FUA3</accession>
<keyword evidence="3" id="KW-1185">Reference proteome</keyword>
<proteinExistence type="predicted"/>
<feature type="region of interest" description="Disordered" evidence="1">
    <location>
        <begin position="219"/>
        <end position="257"/>
    </location>
</feature>
<dbReference type="AlphaFoldDB" id="A0A084FUA3"/>
<gene>
    <name evidence="2" type="ORF">SAPIO_CDS10681</name>
</gene>
<protein>
    <submittedName>
        <fullName evidence="2">Uncharacterized protein</fullName>
    </submittedName>
</protein>
<evidence type="ECO:0000313" key="3">
    <source>
        <dbReference type="Proteomes" id="UP000028545"/>
    </source>
</evidence>